<evidence type="ECO:0008006" key="2">
    <source>
        <dbReference type="Google" id="ProtNLM"/>
    </source>
</evidence>
<reference evidence="1" key="1">
    <citation type="journal article" date="2015" name="Nature">
        <title>Complex archaea that bridge the gap between prokaryotes and eukaryotes.</title>
        <authorList>
            <person name="Spang A."/>
            <person name="Saw J.H."/>
            <person name="Jorgensen S.L."/>
            <person name="Zaremba-Niedzwiedzka K."/>
            <person name="Martijn J."/>
            <person name="Lind A.E."/>
            <person name="van Eijk R."/>
            <person name="Schleper C."/>
            <person name="Guy L."/>
            <person name="Ettema T.J."/>
        </authorList>
    </citation>
    <scope>NUCLEOTIDE SEQUENCE</scope>
</reference>
<dbReference type="EMBL" id="LAZR01001179">
    <property type="protein sequence ID" value="KKN49193.1"/>
    <property type="molecule type" value="Genomic_DNA"/>
</dbReference>
<protein>
    <recommendedName>
        <fullName evidence="2">Glycosyltransferase GT-D fold domain-containing protein</fullName>
    </recommendedName>
</protein>
<organism evidence="1">
    <name type="scientific">marine sediment metagenome</name>
    <dbReference type="NCBI Taxonomy" id="412755"/>
    <lineage>
        <taxon>unclassified sequences</taxon>
        <taxon>metagenomes</taxon>
        <taxon>ecological metagenomes</taxon>
    </lineage>
</organism>
<proteinExistence type="predicted"/>
<sequence length="223" mass="25697">MKRIEDSEHFSLIRMGDGEFACIFGKSGETCDGQPYLPELSLELQRILLSPHSYPFHYGMIKIATKLYNEEINRYILENNANDTWCEGTVFVNASRAGKLFSLIHALRYKKVVYVGPSHLRKINMIGIPYEYFVEVPEKNAWLRRDTVTALIKAAVKTINPDVICFSAGPLTKVLIYDLYELYRNSLTMLDIGSLFDPFVGKESRKYMKLKTFKKLHKRNLGL</sequence>
<accession>A0A0F9U693</accession>
<name>A0A0F9U693_9ZZZZ</name>
<comment type="caution">
    <text evidence="1">The sequence shown here is derived from an EMBL/GenBank/DDBJ whole genome shotgun (WGS) entry which is preliminary data.</text>
</comment>
<gene>
    <name evidence="1" type="ORF">LCGC14_0645340</name>
</gene>
<dbReference type="AlphaFoldDB" id="A0A0F9U693"/>
<evidence type="ECO:0000313" key="1">
    <source>
        <dbReference type="EMBL" id="KKN49193.1"/>
    </source>
</evidence>